<dbReference type="VEuPathDB" id="CryptoDB:Cvel_26623"/>
<dbReference type="EMBL" id="CDMZ01002415">
    <property type="protein sequence ID" value="CEM42254.1"/>
    <property type="molecule type" value="Genomic_DNA"/>
</dbReference>
<feature type="compositionally biased region" description="Acidic residues" evidence="1">
    <location>
        <begin position="106"/>
        <end position="130"/>
    </location>
</feature>
<feature type="region of interest" description="Disordered" evidence="1">
    <location>
        <begin position="102"/>
        <end position="166"/>
    </location>
</feature>
<accession>A0A0G4HDY8</accession>
<name>A0A0G4HDY8_9ALVE</name>
<proteinExistence type="predicted"/>
<sequence>MEEKQEHAEEEAFRDVVIAENLSRNGGYRGPSCFYSFEQDPRDPLTLFDATKHGTFDCEHCQTSLTDCLEKQLFFTDQKHFALFEQPPGTIPFDITCDWSDVSADSSDEGGEEEWESEDEDQSLDSDSIPETESGVDSFCDSSEHSAHFRSEEEQKEELKERSFPGKSKFAQRGLRVSRKNKVDISKSSKPLAQESQRPSRALCFECYHELMLKTYYKYADILSLFYLSFKGVFGLLDAEKLRSAVVESDRKGDVFLVKRRQELQAERSDLYLGREDAYAFLTTRKFGEPGVPNQALFLSLLRVACQRPPRSDGYNCQRCL</sequence>
<feature type="compositionally biased region" description="Basic and acidic residues" evidence="1">
    <location>
        <begin position="142"/>
        <end position="164"/>
    </location>
</feature>
<reference evidence="2" key="1">
    <citation type="submission" date="2014-11" db="EMBL/GenBank/DDBJ databases">
        <authorList>
            <person name="Otto D Thomas"/>
            <person name="Naeem Raeece"/>
        </authorList>
    </citation>
    <scope>NUCLEOTIDE SEQUENCE</scope>
</reference>
<dbReference type="AlphaFoldDB" id="A0A0G4HDY8"/>
<protein>
    <submittedName>
        <fullName evidence="2">Uncharacterized protein</fullName>
    </submittedName>
</protein>
<organism evidence="2">
    <name type="scientific">Chromera velia CCMP2878</name>
    <dbReference type="NCBI Taxonomy" id="1169474"/>
    <lineage>
        <taxon>Eukaryota</taxon>
        <taxon>Sar</taxon>
        <taxon>Alveolata</taxon>
        <taxon>Colpodellida</taxon>
        <taxon>Chromeraceae</taxon>
        <taxon>Chromera</taxon>
    </lineage>
</organism>
<gene>
    <name evidence="2" type="ORF">Cvel_26623</name>
</gene>
<evidence type="ECO:0000256" key="1">
    <source>
        <dbReference type="SAM" id="MobiDB-lite"/>
    </source>
</evidence>
<evidence type="ECO:0000313" key="2">
    <source>
        <dbReference type="EMBL" id="CEM42254.1"/>
    </source>
</evidence>